<feature type="binding site" evidence="4">
    <location>
        <position position="38"/>
    </location>
    <ligand>
        <name>ATP</name>
        <dbReference type="ChEBI" id="CHEBI:30616"/>
    </ligand>
</feature>
<comment type="similarity">
    <text evidence="5">Belongs to the protein kinase superfamily.</text>
</comment>
<feature type="domain" description="Protein kinase" evidence="6">
    <location>
        <begin position="9"/>
        <end position="279"/>
    </location>
</feature>
<dbReference type="GO" id="GO:0004706">
    <property type="term" value="F:JUN kinase kinase kinase activity"/>
    <property type="evidence" value="ECO:0000318"/>
    <property type="project" value="GO_Central"/>
</dbReference>
<dbReference type="GO" id="GO:0005524">
    <property type="term" value="F:ATP binding"/>
    <property type="evidence" value="ECO:0007669"/>
    <property type="project" value="UniProtKB-UniRule"/>
</dbReference>
<dbReference type="GO" id="GO:0042981">
    <property type="term" value="P:regulation of apoptotic process"/>
    <property type="evidence" value="ECO:0007669"/>
    <property type="project" value="InterPro"/>
</dbReference>
<reference evidence="8" key="2">
    <citation type="submission" date="2020-05" db="UniProtKB">
        <authorList>
            <consortium name="Ensembl"/>
        </authorList>
    </citation>
    <scope>IDENTIFICATION</scope>
</reference>
<name>A0A6I8QJD3_XENTR</name>
<dbReference type="Bgee" id="ENSXETG00000038971">
    <property type="expression patterns" value="Expressed in liver and 12 other cell types or tissues"/>
</dbReference>
<dbReference type="Gene3D" id="1.10.510.10">
    <property type="entry name" value="Transferase(Phosphotransferase) domain 1"/>
    <property type="match status" value="1"/>
</dbReference>
<dbReference type="GO" id="GO:0009893">
    <property type="term" value="P:positive regulation of metabolic process"/>
    <property type="evidence" value="ECO:0007669"/>
    <property type="project" value="UniProtKB-ARBA"/>
</dbReference>
<dbReference type="SUPFAM" id="SSF47986">
    <property type="entry name" value="DEATH domain"/>
    <property type="match status" value="1"/>
</dbReference>
<dbReference type="OrthoDB" id="4062651at2759"/>
<gene>
    <name evidence="8 10 11" type="primary">LOC100490663</name>
</gene>
<accession>A0A6I8QJD3</accession>
<dbReference type="KEGG" id="xtr:100490663"/>
<dbReference type="InterPro" id="IPR011029">
    <property type="entry name" value="DEATH-like_dom_sf"/>
</dbReference>
<dbReference type="SUPFAM" id="SSF56112">
    <property type="entry name" value="Protein kinase-like (PK-like)"/>
    <property type="match status" value="1"/>
</dbReference>
<evidence type="ECO:0000313" key="8">
    <source>
        <dbReference type="Ensembl" id="ENSXETP00000068664"/>
    </source>
</evidence>
<keyword evidence="2 4" id="KW-0547">Nucleotide-binding</keyword>
<evidence type="ECO:0000313" key="10">
    <source>
        <dbReference type="RefSeq" id="XP_002937801.2"/>
    </source>
</evidence>
<dbReference type="PANTHER" id="PTHR44329:SF301">
    <property type="entry name" value="RECEPTOR-INTERACTING SERINE_THREONINE-PROTEIN KINASE 2"/>
    <property type="match status" value="1"/>
</dbReference>
<dbReference type="InterPro" id="IPR008271">
    <property type="entry name" value="Ser/Thr_kinase_AS"/>
</dbReference>
<evidence type="ECO:0000256" key="2">
    <source>
        <dbReference type="ARBA" id="ARBA00022741"/>
    </source>
</evidence>
<dbReference type="Reactome" id="R-XTR-5357956">
    <property type="pathway name" value="TNFR1-induced NF-kappa-B signaling pathway"/>
</dbReference>
<keyword evidence="9" id="KW-1185">Reference proteome</keyword>
<dbReference type="SMART" id="SM00220">
    <property type="entry name" value="S_TKc"/>
    <property type="match status" value="1"/>
</dbReference>
<dbReference type="Pfam" id="PF07714">
    <property type="entry name" value="PK_Tyr_Ser-Thr"/>
    <property type="match status" value="1"/>
</dbReference>
<dbReference type="InterPro" id="IPR051681">
    <property type="entry name" value="Ser/Thr_Kinases-Pseudokinases"/>
</dbReference>
<dbReference type="AlphaFoldDB" id="A0A6I8QJD3"/>
<organism evidence="8">
    <name type="scientific">Xenopus tropicalis</name>
    <name type="common">Western clawed frog</name>
    <name type="synonym">Silurana tropicalis</name>
    <dbReference type="NCBI Taxonomy" id="8364"/>
    <lineage>
        <taxon>Eukaryota</taxon>
        <taxon>Metazoa</taxon>
        <taxon>Chordata</taxon>
        <taxon>Craniata</taxon>
        <taxon>Vertebrata</taxon>
        <taxon>Euteleostomi</taxon>
        <taxon>Amphibia</taxon>
        <taxon>Batrachia</taxon>
        <taxon>Anura</taxon>
        <taxon>Pipoidea</taxon>
        <taxon>Pipidae</taxon>
        <taxon>Xenopodinae</taxon>
        <taxon>Xenopus</taxon>
        <taxon>Silurana</taxon>
    </lineage>
</organism>
<dbReference type="Reactome" id="R-XTR-5689880">
    <property type="pathway name" value="Ub-specific processing proteases"/>
</dbReference>
<protein>
    <submittedName>
        <fullName evidence="8">Receptor-interacting serine/threonine-protein kinase 2</fullName>
    </submittedName>
    <submittedName>
        <fullName evidence="10">Receptor-interacting serine/threonine-protein kinase 3 isoform X1</fullName>
    </submittedName>
</protein>
<dbReference type="GO" id="GO:0031349">
    <property type="term" value="P:positive regulation of defense response"/>
    <property type="evidence" value="ECO:0007669"/>
    <property type="project" value="UniProtKB-ARBA"/>
</dbReference>
<keyword evidence="10" id="KW-0675">Receptor</keyword>
<evidence type="ECO:0000313" key="11">
    <source>
        <dbReference type="Xenbase" id="XB-GENE-29080291"/>
    </source>
</evidence>
<keyword evidence="10" id="KW-0418">Kinase</keyword>
<dbReference type="Ensembl" id="ENSXETT00000088049">
    <property type="protein sequence ID" value="ENSXETP00000068664"/>
    <property type="gene ID" value="ENSXETG00000038971"/>
</dbReference>
<dbReference type="InterPro" id="IPR001245">
    <property type="entry name" value="Ser-Thr/Tyr_kinase_cat_dom"/>
</dbReference>
<dbReference type="InterPro" id="IPR001315">
    <property type="entry name" value="CARD"/>
</dbReference>
<dbReference type="GeneID" id="100490663"/>
<evidence type="ECO:0000256" key="4">
    <source>
        <dbReference type="PROSITE-ProRule" id="PRU10141"/>
    </source>
</evidence>
<dbReference type="GeneTree" id="ENSGT00940000160206"/>
<dbReference type="GO" id="GO:0043123">
    <property type="term" value="P:positive regulation of canonical NF-kappaB signal transduction"/>
    <property type="evidence" value="ECO:0007669"/>
    <property type="project" value="UniProtKB-ARBA"/>
</dbReference>
<evidence type="ECO:0000259" key="7">
    <source>
        <dbReference type="PROSITE" id="PS50209"/>
    </source>
</evidence>
<dbReference type="PANTHER" id="PTHR44329">
    <property type="entry name" value="SERINE/THREONINE-PROTEIN KINASE TNNI3K-RELATED"/>
    <property type="match status" value="1"/>
</dbReference>
<dbReference type="PROSITE" id="PS50209">
    <property type="entry name" value="CARD"/>
    <property type="match status" value="1"/>
</dbReference>
<evidence type="ECO:0000256" key="3">
    <source>
        <dbReference type="ARBA" id="ARBA00022840"/>
    </source>
</evidence>
<feature type="domain" description="CARD" evidence="7">
    <location>
        <begin position="350"/>
        <end position="439"/>
    </location>
</feature>
<dbReference type="Pfam" id="PF00619">
    <property type="entry name" value="CARD"/>
    <property type="match status" value="1"/>
</dbReference>
<keyword evidence="10" id="KW-0808">Transferase</keyword>
<dbReference type="InterPro" id="IPR011009">
    <property type="entry name" value="Kinase-like_dom_sf"/>
</dbReference>
<dbReference type="OMA" id="TIQYMPP"/>
<dbReference type="Xenbase" id="XB-GENE-29080291">
    <property type="gene designation" value="LOC100490663"/>
</dbReference>
<dbReference type="InterPro" id="IPR000719">
    <property type="entry name" value="Prot_kinase_dom"/>
</dbReference>
<sequence length="439" mass="49509">MQRLPPGDLDNMVKVGEGGFGMVYRAWSRALGMEIALKKCQQHDGSKLEDLMKERDLMHKANFTYVLRLLAIYESLNGGFCEYGLVMEYMPHGSLHTLFEKIPDVPWALRFRILHQVALGMNYLHHILDPPIIHRDLKPRNVLLNKMLDIQLTDFGLSKTLTSTSNYSSGGTLAYMPPESLDDINYKPTKAFDVYSFGILTWSVLSGQEPYSGVGSRMVVFRIPQGDRPSEKEVDKWAAEKMVPQAIKLMKECWDGRAEKRPSFSDCKQVTESMANEYIGQIDSAVEEVFSRLKDLTAQANQEPSFVDSSTVNMTSGTSADISIFRHMLKDTVDGPPPNVNSTRRTNFNAPQNSKEFIRKNFSTIVQGRPDISAVLPVLFSERIFNQEELSVIESSGTVENQTRRALLDIINKGQRSCVRFLELLAEHHPALVESLAPL</sequence>
<dbReference type="Reactome" id="R-XTR-5357786">
    <property type="pathway name" value="TNFR1-induced proapoptotic signaling"/>
</dbReference>
<dbReference type="GO" id="GO:0007165">
    <property type="term" value="P:signal transduction"/>
    <property type="evidence" value="ECO:0000318"/>
    <property type="project" value="GO_Central"/>
</dbReference>
<dbReference type="Reactome" id="R-XTR-5357905">
    <property type="pathway name" value="Regulation of TNFR1 signaling"/>
</dbReference>
<dbReference type="Proteomes" id="UP000008143">
    <property type="component" value="Chromosome 8"/>
</dbReference>
<evidence type="ECO:0000259" key="6">
    <source>
        <dbReference type="PROSITE" id="PS50011"/>
    </source>
</evidence>
<keyword evidence="1 5" id="KW-0723">Serine/threonine-protein kinase</keyword>
<dbReference type="Gene3D" id="1.10.533.10">
    <property type="entry name" value="Death Domain, Fas"/>
    <property type="match status" value="1"/>
</dbReference>
<dbReference type="PROSITE" id="PS50011">
    <property type="entry name" value="PROTEIN_KINASE_DOM"/>
    <property type="match status" value="1"/>
</dbReference>
<evidence type="ECO:0000256" key="5">
    <source>
        <dbReference type="RuleBase" id="RU000304"/>
    </source>
</evidence>
<dbReference type="Reactome" id="R-XTR-75893">
    <property type="pathway name" value="TNF signaling"/>
</dbReference>
<keyword evidence="3 4" id="KW-0067">ATP-binding</keyword>
<dbReference type="CDD" id="cd01671">
    <property type="entry name" value="CARD"/>
    <property type="match status" value="1"/>
</dbReference>
<evidence type="ECO:0000313" key="9">
    <source>
        <dbReference type="Proteomes" id="UP000008143"/>
    </source>
</evidence>
<dbReference type="AGR" id="Xenbase:XB-GENE-29080291"/>
<evidence type="ECO:0000256" key="1">
    <source>
        <dbReference type="ARBA" id="ARBA00022527"/>
    </source>
</evidence>
<reference evidence="10" key="3">
    <citation type="submission" date="2025-04" db="UniProtKB">
        <authorList>
            <consortium name="RefSeq"/>
        </authorList>
    </citation>
    <scope>IDENTIFICATION</scope>
    <source>
        <strain evidence="10">Nigerian</strain>
        <tissue evidence="10">Liver and blood</tissue>
    </source>
</reference>
<dbReference type="GO" id="GO:0005737">
    <property type="term" value="C:cytoplasm"/>
    <property type="evidence" value="ECO:0000318"/>
    <property type="project" value="GO_Central"/>
</dbReference>
<dbReference type="PROSITE" id="PS00108">
    <property type="entry name" value="PROTEIN_KINASE_ST"/>
    <property type="match status" value="1"/>
</dbReference>
<reference evidence="8" key="1">
    <citation type="journal article" date="2010" name="Science">
        <title>The genome of the Western clawed frog Xenopus tropicalis.</title>
        <authorList>
            <person name="Hellsten U."/>
            <person name="Harland R.M."/>
            <person name="Gilchrist M.J."/>
            <person name="Hendrix D."/>
            <person name="Jurka J."/>
            <person name="Kapitonov V."/>
            <person name="Ovcharenko I."/>
            <person name="Putnam N.H."/>
            <person name="Shu S."/>
            <person name="Taher L."/>
            <person name="Blitz I.L."/>
            <person name="Blumberg B."/>
            <person name="Dichmann D.S."/>
            <person name="Dubchak I."/>
            <person name="Amaya E."/>
            <person name="Detter J.C."/>
            <person name="Fletcher R."/>
            <person name="Gerhard D.S."/>
            <person name="Goodstein D."/>
            <person name="Graves T."/>
            <person name="Grigoriev I.V."/>
            <person name="Grimwood J."/>
            <person name="Kawashima T."/>
            <person name="Lindquist E."/>
            <person name="Lucas S.M."/>
            <person name="Mead P.E."/>
            <person name="Mitros T."/>
            <person name="Ogino H."/>
            <person name="Ohta Y."/>
            <person name="Poliakov A.V."/>
            <person name="Pollet N."/>
            <person name="Robert J."/>
            <person name="Salamov A."/>
            <person name="Sater A.K."/>
            <person name="Schmutz J."/>
            <person name="Terry A."/>
            <person name="Vize P.D."/>
            <person name="Warren W.C."/>
            <person name="Wells D."/>
            <person name="Wills A."/>
            <person name="Wilson R.K."/>
            <person name="Zimmerman L.B."/>
            <person name="Zorn A.M."/>
            <person name="Grainger R."/>
            <person name="Grammer T."/>
            <person name="Khokha M.K."/>
            <person name="Richardson P.M."/>
            <person name="Rokhsar D.S."/>
        </authorList>
    </citation>
    <scope>NUCLEOTIDE SEQUENCE [LARGE SCALE GENOMIC DNA]</scope>
    <source>
        <strain evidence="8">Nigerian</strain>
    </source>
</reference>
<dbReference type="InterPro" id="IPR017441">
    <property type="entry name" value="Protein_kinase_ATP_BS"/>
</dbReference>
<dbReference type="RefSeq" id="XP_002937801.2">
    <property type="nucleotide sequence ID" value="XM_002937755.5"/>
</dbReference>
<dbReference type="PROSITE" id="PS00107">
    <property type="entry name" value="PROTEIN_KINASE_ATP"/>
    <property type="match status" value="1"/>
</dbReference>
<proteinExistence type="inferred from homology"/>